<feature type="domain" description="C3H1-type" evidence="6">
    <location>
        <begin position="173"/>
        <end position="198"/>
    </location>
</feature>
<evidence type="ECO:0000259" key="6">
    <source>
        <dbReference type="PROSITE" id="PS50103"/>
    </source>
</evidence>
<keyword evidence="1" id="KW-0677">Repeat</keyword>
<dbReference type="GO" id="GO:0008270">
    <property type="term" value="F:zinc ion binding"/>
    <property type="evidence" value="ECO:0007669"/>
    <property type="project" value="UniProtKB-KW"/>
</dbReference>
<dbReference type="Gene3D" id="1.25.40.20">
    <property type="entry name" value="Ankyrin repeat-containing domain"/>
    <property type="match status" value="1"/>
</dbReference>
<keyword evidence="8" id="KW-1185">Reference proteome</keyword>
<feature type="region of interest" description="Disordered" evidence="5">
    <location>
        <begin position="132"/>
        <end position="172"/>
    </location>
</feature>
<feature type="compositionally biased region" description="Pro residues" evidence="5">
    <location>
        <begin position="245"/>
        <end position="261"/>
    </location>
</feature>
<dbReference type="SMART" id="SM00248">
    <property type="entry name" value="ANK"/>
    <property type="match status" value="1"/>
</dbReference>
<dbReference type="Pfam" id="PF12796">
    <property type="entry name" value="Ank_2"/>
    <property type="match status" value="1"/>
</dbReference>
<dbReference type="EMBL" id="GL377302">
    <property type="protein sequence ID" value="EFJ02572.1"/>
    <property type="molecule type" value="Genomic_DNA"/>
</dbReference>
<dbReference type="Proteomes" id="UP000007431">
    <property type="component" value="Unassembled WGS sequence"/>
</dbReference>
<dbReference type="PANTHER" id="PTHR24171">
    <property type="entry name" value="ANKYRIN REPEAT DOMAIN-CONTAINING PROTEIN 39-RELATED"/>
    <property type="match status" value="1"/>
</dbReference>
<dbReference type="InterPro" id="IPR002110">
    <property type="entry name" value="Ankyrin_rpt"/>
</dbReference>
<dbReference type="InterPro" id="IPR000571">
    <property type="entry name" value="Znf_CCCH"/>
</dbReference>
<evidence type="ECO:0000256" key="2">
    <source>
        <dbReference type="ARBA" id="ARBA00023043"/>
    </source>
</evidence>
<dbReference type="PROSITE" id="PS50103">
    <property type="entry name" value="ZF_C3H1"/>
    <property type="match status" value="2"/>
</dbReference>
<dbReference type="PROSITE" id="PS50297">
    <property type="entry name" value="ANK_REP_REGION"/>
    <property type="match status" value="1"/>
</dbReference>
<accession>D8PS89</accession>
<evidence type="ECO:0000256" key="4">
    <source>
        <dbReference type="PROSITE-ProRule" id="PRU00723"/>
    </source>
</evidence>
<dbReference type="OMA" id="RYGSSCM"/>
<keyword evidence="4" id="KW-0479">Metal-binding</keyword>
<dbReference type="Pfam" id="PF14608">
    <property type="entry name" value="zf-CCCH_2"/>
    <property type="match status" value="2"/>
</dbReference>
<evidence type="ECO:0000313" key="8">
    <source>
        <dbReference type="Proteomes" id="UP000007431"/>
    </source>
</evidence>
<organism evidence="8">
    <name type="scientific">Schizophyllum commune (strain H4-8 / FGSC 9210)</name>
    <name type="common">Split gill fungus</name>
    <dbReference type="NCBI Taxonomy" id="578458"/>
    <lineage>
        <taxon>Eukaryota</taxon>
        <taxon>Fungi</taxon>
        <taxon>Dikarya</taxon>
        <taxon>Basidiomycota</taxon>
        <taxon>Agaricomycotina</taxon>
        <taxon>Agaricomycetes</taxon>
        <taxon>Agaricomycetidae</taxon>
        <taxon>Agaricales</taxon>
        <taxon>Schizophyllaceae</taxon>
        <taxon>Schizophyllum</taxon>
    </lineage>
</organism>
<dbReference type="SUPFAM" id="SSF48403">
    <property type="entry name" value="Ankyrin repeat"/>
    <property type="match status" value="1"/>
</dbReference>
<sequence>MVASLALAAAEGRLEDVRAILAQESPVDLEARDEAGNTPLVEAVRNGHLEVVRALLEKGADPSACAEPAQLTSDPAILELLEAAKSKPEGTEAPQVNGYHAEAPGEMPAPYYPPPVPYGYYPPYGYPPAPQQMPDGTTVYPPPPPPFMPPPPGPTGAPGEPQTFPGHGPSPEITKTIPCRFFPACRYGQSCRYFHPPAPYYPPMYPQGQYPPASFDPMNGSPYGYYPVPPPQFSSPPNGVAPLEQQPPTPLSAQMPPPPQPTDGIASPPTGPPAFIPGAPPAQGVPYAPVPAMSPPNGYAHPGPIPMAMPPPVPGPMPNGVPPPAMYPVPQMNGHAEHGEVPDAPAAAPPVKPHGEGYPHPPPFRDGHHRRGSMRRPSLASRKPPCMFFPAGRCKNGDDCRFPHVLPDGSGPGMHARVGPRPRPHSFGNGLNGIEERMGAMQLRENGAPNGNGHVDNRRFSGPKQMNGFRGGRAPVMKQRLPNADEFPVLGGGSPNRSAGPASPAANGPTAAQVLQAPAPFRPAAKDTPKTAESTQPSQQASKVAPTETQGSTRSDSPEIICKPLPISFAAAAAAPDAAKEVQVSA</sequence>
<keyword evidence="2 3" id="KW-0040">ANK repeat</keyword>
<dbReference type="VEuPathDB" id="FungiDB:SCHCODRAFT_02150701"/>
<dbReference type="PANTHER" id="PTHR24171:SF8">
    <property type="entry name" value="BRCA1-ASSOCIATED RING DOMAIN PROTEIN 1"/>
    <property type="match status" value="1"/>
</dbReference>
<name>D8PS89_SCHCM</name>
<proteinExistence type="predicted"/>
<feature type="region of interest" description="Disordered" evidence="5">
    <location>
        <begin position="444"/>
        <end position="560"/>
    </location>
</feature>
<feature type="compositionally biased region" description="Polar residues" evidence="5">
    <location>
        <begin position="531"/>
        <end position="555"/>
    </location>
</feature>
<keyword evidence="4" id="KW-0863">Zinc-finger</keyword>
<feature type="zinc finger region" description="C3H1-type" evidence="4">
    <location>
        <begin position="173"/>
        <end position="198"/>
    </location>
</feature>
<feature type="compositionally biased region" description="Pro residues" evidence="5">
    <location>
        <begin position="140"/>
        <end position="155"/>
    </location>
</feature>
<dbReference type="HOGENOM" id="CLU_426496_0_0_1"/>
<feature type="compositionally biased region" description="Pro residues" evidence="5">
    <location>
        <begin position="269"/>
        <end position="280"/>
    </location>
</feature>
<evidence type="ECO:0000313" key="7">
    <source>
        <dbReference type="EMBL" id="EFJ02572.1"/>
    </source>
</evidence>
<feature type="zinc finger region" description="C3H1-type" evidence="4">
    <location>
        <begin position="380"/>
        <end position="407"/>
    </location>
</feature>
<dbReference type="InterPro" id="IPR036770">
    <property type="entry name" value="Ankyrin_rpt-contain_sf"/>
</dbReference>
<dbReference type="InParanoid" id="D8PS89"/>
<dbReference type="eggNOG" id="ENOG502S4MW">
    <property type="taxonomic scope" value="Eukaryota"/>
</dbReference>
<feature type="repeat" description="ANK" evidence="3">
    <location>
        <begin position="35"/>
        <end position="67"/>
    </location>
</feature>
<keyword evidence="4" id="KW-0862">Zinc</keyword>
<dbReference type="PROSITE" id="PS50088">
    <property type="entry name" value="ANK_REPEAT"/>
    <property type="match status" value="1"/>
</dbReference>
<dbReference type="GO" id="GO:0085020">
    <property type="term" value="P:protein K6-linked ubiquitination"/>
    <property type="evidence" value="ECO:0007669"/>
    <property type="project" value="TreeGrafter"/>
</dbReference>
<feature type="region of interest" description="Disordered" evidence="5">
    <location>
        <begin position="226"/>
        <end position="280"/>
    </location>
</feature>
<protein>
    <submittedName>
        <fullName evidence="7">Protein with ankyrin repeats</fullName>
    </submittedName>
</protein>
<feature type="region of interest" description="Disordered" evidence="5">
    <location>
        <begin position="334"/>
        <end position="384"/>
    </location>
</feature>
<dbReference type="GO" id="GO:0010468">
    <property type="term" value="P:regulation of gene expression"/>
    <property type="evidence" value="ECO:0007669"/>
    <property type="project" value="UniProtKB-ARBA"/>
</dbReference>
<gene>
    <name evidence="7" type="ORF">SCHCODRAFT_269903</name>
</gene>
<evidence type="ECO:0000256" key="1">
    <source>
        <dbReference type="ARBA" id="ARBA00022737"/>
    </source>
</evidence>
<dbReference type="AlphaFoldDB" id="D8PS89"/>
<evidence type="ECO:0000256" key="3">
    <source>
        <dbReference type="PROSITE-ProRule" id="PRU00023"/>
    </source>
</evidence>
<evidence type="ECO:0000256" key="5">
    <source>
        <dbReference type="SAM" id="MobiDB-lite"/>
    </source>
</evidence>
<feature type="compositionally biased region" description="Low complexity" evidence="5">
    <location>
        <begin position="495"/>
        <end position="512"/>
    </location>
</feature>
<dbReference type="GO" id="GO:0004842">
    <property type="term" value="F:ubiquitin-protein transferase activity"/>
    <property type="evidence" value="ECO:0007669"/>
    <property type="project" value="TreeGrafter"/>
</dbReference>
<dbReference type="SMART" id="SM00356">
    <property type="entry name" value="ZnF_C3H1"/>
    <property type="match status" value="2"/>
</dbReference>
<reference evidence="7 8" key="1">
    <citation type="journal article" date="2010" name="Nat. Biotechnol.">
        <title>Genome sequence of the model mushroom Schizophyllum commune.</title>
        <authorList>
            <person name="Ohm R.A."/>
            <person name="de Jong J.F."/>
            <person name="Lugones L.G."/>
            <person name="Aerts A."/>
            <person name="Kothe E."/>
            <person name="Stajich J.E."/>
            <person name="de Vries R.P."/>
            <person name="Record E."/>
            <person name="Levasseur A."/>
            <person name="Baker S.E."/>
            <person name="Bartholomew K.A."/>
            <person name="Coutinho P.M."/>
            <person name="Erdmann S."/>
            <person name="Fowler T.J."/>
            <person name="Gathman A.C."/>
            <person name="Lombard V."/>
            <person name="Henrissat B."/>
            <person name="Knabe N."/>
            <person name="Kuees U."/>
            <person name="Lilly W.W."/>
            <person name="Lindquist E."/>
            <person name="Lucas S."/>
            <person name="Magnuson J.K."/>
            <person name="Piumi F."/>
            <person name="Raudaskoski M."/>
            <person name="Salamov A."/>
            <person name="Schmutz J."/>
            <person name="Schwarze F.W.M.R."/>
            <person name="vanKuyk P.A."/>
            <person name="Horton J.S."/>
            <person name="Grigoriev I.V."/>
            <person name="Woesten H.A.B."/>
        </authorList>
    </citation>
    <scope>NUCLEOTIDE SEQUENCE [LARGE SCALE GENOMIC DNA]</scope>
    <source>
        <strain evidence="8">H4-8 / FGSC 9210</strain>
    </source>
</reference>
<feature type="domain" description="C3H1-type" evidence="6">
    <location>
        <begin position="380"/>
        <end position="407"/>
    </location>
</feature>